<gene>
    <name evidence="2" type="ORF">GCM10009601_33000</name>
</gene>
<keyword evidence="3" id="KW-1185">Reference proteome</keyword>
<proteinExistence type="predicted"/>
<protein>
    <submittedName>
        <fullName evidence="2">Uncharacterized protein</fullName>
    </submittedName>
</protein>
<accession>A0ABP4JQH0</accession>
<name>A0ABP4JQH0_9ACTN</name>
<evidence type="ECO:0000256" key="1">
    <source>
        <dbReference type="SAM" id="MobiDB-lite"/>
    </source>
</evidence>
<reference evidence="3" key="1">
    <citation type="journal article" date="2019" name="Int. J. Syst. Evol. Microbiol.">
        <title>The Global Catalogue of Microorganisms (GCM) 10K type strain sequencing project: providing services to taxonomists for standard genome sequencing and annotation.</title>
        <authorList>
            <consortium name="The Broad Institute Genomics Platform"/>
            <consortium name="The Broad Institute Genome Sequencing Center for Infectious Disease"/>
            <person name="Wu L."/>
            <person name="Ma J."/>
        </authorList>
    </citation>
    <scope>NUCLEOTIDE SEQUENCE [LARGE SCALE GENOMIC DNA]</scope>
    <source>
        <strain evidence="3">JCM 11756</strain>
    </source>
</reference>
<dbReference type="EMBL" id="BAAAIZ010000042">
    <property type="protein sequence ID" value="GAA1425637.1"/>
    <property type="molecule type" value="Genomic_DNA"/>
</dbReference>
<comment type="caution">
    <text evidence="2">The sequence shown here is derived from an EMBL/GenBank/DDBJ whole genome shotgun (WGS) entry which is preliminary data.</text>
</comment>
<feature type="region of interest" description="Disordered" evidence="1">
    <location>
        <begin position="1"/>
        <end position="114"/>
    </location>
</feature>
<feature type="compositionally biased region" description="Low complexity" evidence="1">
    <location>
        <begin position="59"/>
        <end position="68"/>
    </location>
</feature>
<sequence>MRSRKASAKTPRAGSPAGTGASVAVQVRPRSAECSTRARSAPPVASQTSFGPAETRHWPPAAKPASPSGAGGMPSSGSTVQDRPPSRVDRMRNRPSTGSLMASPCRRSKKVRQS</sequence>
<organism evidence="2 3">
    <name type="scientific">Streptomyces thermospinosisporus</name>
    <dbReference type="NCBI Taxonomy" id="161482"/>
    <lineage>
        <taxon>Bacteria</taxon>
        <taxon>Bacillati</taxon>
        <taxon>Actinomycetota</taxon>
        <taxon>Actinomycetes</taxon>
        <taxon>Kitasatosporales</taxon>
        <taxon>Streptomycetaceae</taxon>
        <taxon>Streptomyces</taxon>
    </lineage>
</organism>
<evidence type="ECO:0000313" key="2">
    <source>
        <dbReference type="EMBL" id="GAA1425637.1"/>
    </source>
</evidence>
<evidence type="ECO:0000313" key="3">
    <source>
        <dbReference type="Proteomes" id="UP001500973"/>
    </source>
</evidence>
<dbReference type="Proteomes" id="UP001500973">
    <property type="component" value="Unassembled WGS sequence"/>
</dbReference>